<dbReference type="EMBL" id="CYZV01000020">
    <property type="protein sequence ID" value="CUO33219.1"/>
    <property type="molecule type" value="Genomic_DNA"/>
</dbReference>
<sequence length="330" mass="39717">MNYKELSNTFKKINKWYGKKTKVLSIKTRPFNTVEIFSNIINKVVGRESNILYVFCSKKEKYAYEKQNELYEYINETIEKEKIESKIKFIFIDEINKIDNLYDLVIFDDISLFSKSSNKYIREAIEDIYWNYNKIIVYASEYIFPIGEKFEINYMPSQEPMIEPRLMNTRIKLEQDIPLSLFEYFKWFKENKRIVLIVVPSEDKLNKVYNHYYNILKELNIRVVRYSKNQDFSFIKEIIDGYSDALFIVTNNCGQYIKNIPDVNIIMLFADDMFYSYKKILYMCAAINVKSNIHSEAIMVSREVSEEMDKAKNMARSFNKNLWERQYLKY</sequence>
<accession>A0A174E9S5</accession>
<dbReference type="OrthoDB" id="1933944at2"/>
<evidence type="ECO:0000313" key="2">
    <source>
        <dbReference type="Proteomes" id="UP000095558"/>
    </source>
</evidence>
<evidence type="ECO:0000313" key="1">
    <source>
        <dbReference type="EMBL" id="CUO33219.1"/>
    </source>
</evidence>
<proteinExistence type="predicted"/>
<gene>
    <name evidence="1" type="ORF">ERS852470_02043</name>
</gene>
<dbReference type="AlphaFoldDB" id="A0A174E9S5"/>
<protein>
    <submittedName>
        <fullName evidence="1">Comf operon protein A, DNA transporter ATPase</fullName>
    </submittedName>
</protein>
<reference evidence="1 2" key="1">
    <citation type="submission" date="2015-09" db="EMBL/GenBank/DDBJ databases">
        <authorList>
            <consortium name="Pathogen Informatics"/>
        </authorList>
    </citation>
    <scope>NUCLEOTIDE SEQUENCE [LARGE SCALE GENOMIC DNA]</scope>
    <source>
        <strain evidence="1 2">2789STDY5834855</strain>
    </source>
</reference>
<name>A0A174E9S5_9CLOT</name>
<organism evidence="1 2">
    <name type="scientific">Clostridium disporicum</name>
    <dbReference type="NCBI Taxonomy" id="84024"/>
    <lineage>
        <taxon>Bacteria</taxon>
        <taxon>Bacillati</taxon>
        <taxon>Bacillota</taxon>
        <taxon>Clostridia</taxon>
        <taxon>Eubacteriales</taxon>
        <taxon>Clostridiaceae</taxon>
        <taxon>Clostridium</taxon>
    </lineage>
</organism>
<dbReference type="Proteomes" id="UP000095558">
    <property type="component" value="Unassembled WGS sequence"/>
</dbReference>
<dbReference type="RefSeq" id="WP_055276718.1">
    <property type="nucleotide sequence ID" value="NZ_CYZV01000020.1"/>
</dbReference>